<gene>
    <name evidence="3" type="ORF">Q5Y73_13890</name>
</gene>
<organism evidence="3 4">
    <name type="scientific">Chengkuizengella axinellae</name>
    <dbReference type="NCBI Taxonomy" id="3064388"/>
    <lineage>
        <taxon>Bacteria</taxon>
        <taxon>Bacillati</taxon>
        <taxon>Bacillota</taxon>
        <taxon>Bacilli</taxon>
        <taxon>Bacillales</taxon>
        <taxon>Paenibacillaceae</taxon>
        <taxon>Chengkuizengella</taxon>
    </lineage>
</organism>
<sequence length="417" mass="49022">MKKLTSIFLSFILVSILFIHMGAQAEPSNEQVKAYLNKSISFKIDNKDWVPTTDGEAIYPISYNNTTYLPLRAISEALNVDVEWIGEHNKIKLNTTKLISNDHTKNILSSEFVHILVNGIEKPELLTKELLEDGDDDKITQWFLELEKWKMNIHDVLSPYAIDSQGKETLIEAFKQYYTYDYSKKVFKSLFYNKAGYYLTTDFDDYYNPTSLTNIQYTLNTSYNYKFVFNATTFAFNTATDVEIMYFVDEDHYLLSTTSYFFPNFYLSQDETKIILNTMERPELLTKELIESGDQEKIIQWFVDLYHWRLTLFSALQAYNIDEDGKDEIMNAFNQYYSEEHSAGIFDLFFNQVNDYYVTSSFDDYFNITTIQHEDSLQYELQRDPNFYTLTFNATLSSIGIDVKHTFIINDEDYLIE</sequence>
<comment type="caution">
    <text evidence="3">The sequence shown here is derived from an EMBL/GenBank/DDBJ whole genome shotgun (WGS) entry which is preliminary data.</text>
</comment>
<name>A0ABT9J156_9BACL</name>
<evidence type="ECO:0000256" key="1">
    <source>
        <dbReference type="SAM" id="SignalP"/>
    </source>
</evidence>
<evidence type="ECO:0000313" key="3">
    <source>
        <dbReference type="EMBL" id="MDP5275203.1"/>
    </source>
</evidence>
<evidence type="ECO:0000313" key="4">
    <source>
        <dbReference type="Proteomes" id="UP001231941"/>
    </source>
</evidence>
<dbReference type="InterPro" id="IPR012854">
    <property type="entry name" value="Cu_amine_oxidase-like_N"/>
</dbReference>
<feature type="chain" id="PRO_5045251876" evidence="1">
    <location>
        <begin position="26"/>
        <end position="417"/>
    </location>
</feature>
<feature type="signal peptide" evidence="1">
    <location>
        <begin position="1"/>
        <end position="25"/>
    </location>
</feature>
<accession>A0ABT9J156</accession>
<reference evidence="3 4" key="1">
    <citation type="submission" date="2023-08" db="EMBL/GenBank/DDBJ databases">
        <authorList>
            <person name="Park J.-S."/>
        </authorList>
    </citation>
    <scope>NUCLEOTIDE SEQUENCE [LARGE SCALE GENOMIC DNA]</scope>
    <source>
        <strain evidence="3 4">2205SS18-9</strain>
    </source>
</reference>
<dbReference type="Pfam" id="PF07833">
    <property type="entry name" value="Cu_amine_oxidN1"/>
    <property type="match status" value="1"/>
</dbReference>
<proteinExistence type="predicted"/>
<feature type="domain" description="Copper amine oxidase-like N-terminal" evidence="2">
    <location>
        <begin position="60"/>
        <end position="95"/>
    </location>
</feature>
<evidence type="ECO:0000259" key="2">
    <source>
        <dbReference type="Pfam" id="PF07833"/>
    </source>
</evidence>
<protein>
    <submittedName>
        <fullName evidence="3">Stalk domain-containing protein</fullName>
    </submittedName>
</protein>
<dbReference type="RefSeq" id="WP_305992514.1">
    <property type="nucleotide sequence ID" value="NZ_JAVAMP010000006.1"/>
</dbReference>
<dbReference type="EMBL" id="JAVAMP010000006">
    <property type="protein sequence ID" value="MDP5275203.1"/>
    <property type="molecule type" value="Genomic_DNA"/>
</dbReference>
<keyword evidence="1" id="KW-0732">Signal</keyword>
<dbReference type="Proteomes" id="UP001231941">
    <property type="component" value="Unassembled WGS sequence"/>
</dbReference>
<keyword evidence="4" id="KW-1185">Reference proteome</keyword>